<evidence type="ECO:0000313" key="1">
    <source>
        <dbReference type="EMBL" id="QDS93563.1"/>
    </source>
</evidence>
<accession>A0A517MF98</accession>
<sequence length="155" mass="17068">MIRTSYALLLAITMLIGVPMLSAEDGSKKSTSGIVALADLGLGHDGKEVTMIFKITDTQLIAGEREGAFPHVKLHYDGMKKPPYLGVYAKGELADALHRFACVAPDDRFVGRSIKASGKIKIYKDFPKGEDKTPVYLLDLRDWKKFQILPEAEGE</sequence>
<evidence type="ECO:0000313" key="2">
    <source>
        <dbReference type="Proteomes" id="UP000320672"/>
    </source>
</evidence>
<protein>
    <submittedName>
        <fullName evidence="1">Uncharacterized protein</fullName>
    </submittedName>
</protein>
<proteinExistence type="predicted"/>
<name>A0A517MF98_9BACT</name>
<dbReference type="OrthoDB" id="279032at2"/>
<dbReference type="AlphaFoldDB" id="A0A517MF98"/>
<keyword evidence="2" id="KW-1185">Reference proteome</keyword>
<dbReference type="EMBL" id="CP036262">
    <property type="protein sequence ID" value="QDS93563.1"/>
    <property type="molecule type" value="Genomic_DNA"/>
</dbReference>
<gene>
    <name evidence="1" type="ORF">FF011L_23330</name>
</gene>
<dbReference type="Proteomes" id="UP000320672">
    <property type="component" value="Chromosome"/>
</dbReference>
<organism evidence="1 2">
    <name type="scientific">Roseimaritima multifibrata</name>
    <dbReference type="NCBI Taxonomy" id="1930274"/>
    <lineage>
        <taxon>Bacteria</taxon>
        <taxon>Pseudomonadati</taxon>
        <taxon>Planctomycetota</taxon>
        <taxon>Planctomycetia</taxon>
        <taxon>Pirellulales</taxon>
        <taxon>Pirellulaceae</taxon>
        <taxon>Roseimaritima</taxon>
    </lineage>
</organism>
<dbReference type="KEGG" id="rml:FF011L_23330"/>
<reference evidence="1 2" key="1">
    <citation type="submission" date="2019-02" db="EMBL/GenBank/DDBJ databases">
        <title>Deep-cultivation of Planctomycetes and their phenomic and genomic characterization uncovers novel biology.</title>
        <authorList>
            <person name="Wiegand S."/>
            <person name="Jogler M."/>
            <person name="Boedeker C."/>
            <person name="Pinto D."/>
            <person name="Vollmers J."/>
            <person name="Rivas-Marin E."/>
            <person name="Kohn T."/>
            <person name="Peeters S.H."/>
            <person name="Heuer A."/>
            <person name="Rast P."/>
            <person name="Oberbeckmann S."/>
            <person name="Bunk B."/>
            <person name="Jeske O."/>
            <person name="Meyerdierks A."/>
            <person name="Storesund J.E."/>
            <person name="Kallscheuer N."/>
            <person name="Luecker S."/>
            <person name="Lage O.M."/>
            <person name="Pohl T."/>
            <person name="Merkel B.J."/>
            <person name="Hornburger P."/>
            <person name="Mueller R.-W."/>
            <person name="Bruemmer F."/>
            <person name="Labrenz M."/>
            <person name="Spormann A.M."/>
            <person name="Op den Camp H."/>
            <person name="Overmann J."/>
            <person name="Amann R."/>
            <person name="Jetten M.S.M."/>
            <person name="Mascher T."/>
            <person name="Medema M.H."/>
            <person name="Devos D.P."/>
            <person name="Kaster A.-K."/>
            <person name="Ovreas L."/>
            <person name="Rohde M."/>
            <person name="Galperin M.Y."/>
            <person name="Jogler C."/>
        </authorList>
    </citation>
    <scope>NUCLEOTIDE SEQUENCE [LARGE SCALE GENOMIC DNA]</scope>
    <source>
        <strain evidence="1 2">FF011L</strain>
    </source>
</reference>
<dbReference type="RefSeq" id="WP_145351698.1">
    <property type="nucleotide sequence ID" value="NZ_CP036262.1"/>
</dbReference>